<keyword evidence="4" id="KW-0464">Manganese</keyword>
<comment type="similarity">
    <text evidence="2 4">Belongs to the PP2C family.</text>
</comment>
<keyword evidence="4" id="KW-0378">Hydrolase</keyword>
<evidence type="ECO:0000259" key="5">
    <source>
        <dbReference type="PROSITE" id="PS51746"/>
    </source>
</evidence>
<accession>A0AAD4R0G5</accession>
<evidence type="ECO:0000256" key="1">
    <source>
        <dbReference type="ARBA" id="ARBA00001946"/>
    </source>
</evidence>
<protein>
    <recommendedName>
        <fullName evidence="4">Protein phosphatase</fullName>
        <ecNumber evidence="4">3.1.3.16</ecNumber>
    </recommendedName>
</protein>
<feature type="domain" description="PPM-type phosphatase" evidence="5">
    <location>
        <begin position="73"/>
        <end position="329"/>
    </location>
</feature>
<dbReference type="EMBL" id="JAKKPZ010000111">
    <property type="protein sequence ID" value="KAI1701794.1"/>
    <property type="molecule type" value="Genomic_DNA"/>
</dbReference>
<proteinExistence type="inferred from homology"/>
<dbReference type="CDD" id="cd00143">
    <property type="entry name" value="PP2Cc"/>
    <property type="match status" value="1"/>
</dbReference>
<sequence length="330" mass="35825">MFASRFLARAGPATLVREIRGAVARQQSSNLCASAAVLVGTAATATPSSPATAETQPKVTAQKISANKVDVTRCGFPKKLVGAPSFVLECDVIGEDACFIANFKSTHVTGVADGVGGWQKYGIDPSVVSSRLMRNCGDIVKEGDFEPSRPDLIISKAYNRLKASPRPIGSCTACVLVIHQKTLYSANLGDSGYLVCRKGQVIHRSKEQTHYFNAPYQLTLMPEHFDTENYIVDTPEKADLQKLELQSGDVILLATDGLWDNVPENIIIEALSEAKPHTLQATCNSIALIARRLSLDEQYLSPFAEKARHHGENYRGGKPDDITCIVMFIS</sequence>
<organism evidence="6 7">
    <name type="scientific">Ditylenchus destructor</name>
    <dbReference type="NCBI Taxonomy" id="166010"/>
    <lineage>
        <taxon>Eukaryota</taxon>
        <taxon>Metazoa</taxon>
        <taxon>Ecdysozoa</taxon>
        <taxon>Nematoda</taxon>
        <taxon>Chromadorea</taxon>
        <taxon>Rhabditida</taxon>
        <taxon>Tylenchina</taxon>
        <taxon>Tylenchomorpha</taxon>
        <taxon>Sphaerularioidea</taxon>
        <taxon>Anguinidae</taxon>
        <taxon>Anguininae</taxon>
        <taxon>Ditylenchus</taxon>
    </lineage>
</organism>
<dbReference type="AlphaFoldDB" id="A0AAD4R0G5"/>
<evidence type="ECO:0000256" key="4">
    <source>
        <dbReference type="RuleBase" id="RU366020"/>
    </source>
</evidence>
<dbReference type="GO" id="GO:0004722">
    <property type="term" value="F:protein serine/threonine phosphatase activity"/>
    <property type="evidence" value="ECO:0007669"/>
    <property type="project" value="UniProtKB-EC"/>
</dbReference>
<dbReference type="SUPFAM" id="SSF81606">
    <property type="entry name" value="PP2C-like"/>
    <property type="match status" value="1"/>
</dbReference>
<evidence type="ECO:0000313" key="6">
    <source>
        <dbReference type="EMBL" id="KAI1701794.1"/>
    </source>
</evidence>
<evidence type="ECO:0000313" key="7">
    <source>
        <dbReference type="Proteomes" id="UP001201812"/>
    </source>
</evidence>
<comment type="catalytic activity">
    <reaction evidence="4">
        <text>O-phospho-L-seryl-[protein] + H2O = L-seryl-[protein] + phosphate</text>
        <dbReference type="Rhea" id="RHEA:20629"/>
        <dbReference type="Rhea" id="RHEA-COMP:9863"/>
        <dbReference type="Rhea" id="RHEA-COMP:11604"/>
        <dbReference type="ChEBI" id="CHEBI:15377"/>
        <dbReference type="ChEBI" id="CHEBI:29999"/>
        <dbReference type="ChEBI" id="CHEBI:43474"/>
        <dbReference type="ChEBI" id="CHEBI:83421"/>
        <dbReference type="EC" id="3.1.3.16"/>
    </reaction>
</comment>
<dbReference type="SMART" id="SM00331">
    <property type="entry name" value="PP2C_SIG"/>
    <property type="match status" value="1"/>
</dbReference>
<keyword evidence="3 4" id="KW-0904">Protein phosphatase</keyword>
<dbReference type="InterPro" id="IPR039123">
    <property type="entry name" value="PPTC7"/>
</dbReference>
<dbReference type="PANTHER" id="PTHR12320">
    <property type="entry name" value="PROTEIN PHOSPHATASE 2C"/>
    <property type="match status" value="1"/>
</dbReference>
<dbReference type="Proteomes" id="UP001201812">
    <property type="component" value="Unassembled WGS sequence"/>
</dbReference>
<dbReference type="GO" id="GO:0046872">
    <property type="term" value="F:metal ion binding"/>
    <property type="evidence" value="ECO:0007669"/>
    <property type="project" value="UniProtKB-UniRule"/>
</dbReference>
<comment type="catalytic activity">
    <reaction evidence="4">
        <text>O-phospho-L-threonyl-[protein] + H2O = L-threonyl-[protein] + phosphate</text>
        <dbReference type="Rhea" id="RHEA:47004"/>
        <dbReference type="Rhea" id="RHEA-COMP:11060"/>
        <dbReference type="Rhea" id="RHEA-COMP:11605"/>
        <dbReference type="ChEBI" id="CHEBI:15377"/>
        <dbReference type="ChEBI" id="CHEBI:30013"/>
        <dbReference type="ChEBI" id="CHEBI:43474"/>
        <dbReference type="ChEBI" id="CHEBI:61977"/>
        <dbReference type="EC" id="3.1.3.16"/>
    </reaction>
</comment>
<comment type="cofactor">
    <cofactor evidence="4">
        <name>Mn(2+)</name>
        <dbReference type="ChEBI" id="CHEBI:29035"/>
    </cofactor>
</comment>
<evidence type="ECO:0000256" key="2">
    <source>
        <dbReference type="ARBA" id="ARBA00006702"/>
    </source>
</evidence>
<name>A0AAD4R0G5_9BILA</name>
<dbReference type="InterPro" id="IPR001932">
    <property type="entry name" value="PPM-type_phosphatase-like_dom"/>
</dbReference>
<comment type="caution">
    <text evidence="6">The sequence shown here is derived from an EMBL/GenBank/DDBJ whole genome shotgun (WGS) entry which is preliminary data.</text>
</comment>
<reference evidence="6" key="1">
    <citation type="submission" date="2022-01" db="EMBL/GenBank/DDBJ databases">
        <title>Genome Sequence Resource for Two Populations of Ditylenchus destructor, the Migratory Endoparasitic Phytonematode.</title>
        <authorList>
            <person name="Zhang H."/>
            <person name="Lin R."/>
            <person name="Xie B."/>
        </authorList>
    </citation>
    <scope>NUCLEOTIDE SEQUENCE</scope>
    <source>
        <strain evidence="6">BazhouSP</strain>
    </source>
</reference>
<keyword evidence="7" id="KW-1185">Reference proteome</keyword>
<dbReference type="GO" id="GO:0005739">
    <property type="term" value="C:mitochondrion"/>
    <property type="evidence" value="ECO:0007669"/>
    <property type="project" value="TreeGrafter"/>
</dbReference>
<dbReference type="SMART" id="SM00332">
    <property type="entry name" value="PP2Cc"/>
    <property type="match status" value="1"/>
</dbReference>
<dbReference type="PROSITE" id="PS51746">
    <property type="entry name" value="PPM_2"/>
    <property type="match status" value="1"/>
</dbReference>
<comment type="cofactor">
    <cofactor evidence="1 4">
        <name>Mg(2+)</name>
        <dbReference type="ChEBI" id="CHEBI:18420"/>
    </cofactor>
</comment>
<dbReference type="Pfam" id="PF00481">
    <property type="entry name" value="PP2C"/>
    <property type="match status" value="1"/>
</dbReference>
<dbReference type="EC" id="3.1.3.16" evidence="4"/>
<keyword evidence="4" id="KW-0479">Metal-binding</keyword>
<dbReference type="PANTHER" id="PTHR12320:SF1">
    <property type="entry name" value="PROTEIN PHOSPHATASE PTC7 HOMOLOG"/>
    <property type="match status" value="1"/>
</dbReference>
<gene>
    <name evidence="6" type="ORF">DdX_15892</name>
</gene>
<keyword evidence="4" id="KW-0460">Magnesium</keyword>
<dbReference type="Gene3D" id="3.60.40.10">
    <property type="entry name" value="PPM-type phosphatase domain"/>
    <property type="match status" value="1"/>
</dbReference>
<evidence type="ECO:0000256" key="3">
    <source>
        <dbReference type="ARBA" id="ARBA00022912"/>
    </source>
</evidence>
<dbReference type="InterPro" id="IPR036457">
    <property type="entry name" value="PPM-type-like_dom_sf"/>
</dbReference>